<proteinExistence type="predicted"/>
<sequence length="600" mass="67596">MASISISSSTTSTSRCLCSKLLPTKPFLLLLRASTRRTALSSSSSFHSSVHFRIALRCPTSRIPTPSIRASFQVPAGIRPGSIVETDKLPSGVRNLAMEAVDSYGGRVTIGDVVSKAGLKLNEAERALQALAADTGGFLEVSDEGDVLYTFPKDYRSKLLTKSFKMKVEPFLNKIKTAAAYLVRVSFGTALITSIVLVYTTIIVLASSSSRSEGENGRGRRGRSYDSGVTFLFRPSDLFWYWDMNYYRRRQMRQEGGMNFVFSFVFGDGDPNQGLEEERWKLIGQYISSNGGVVAAEELAPYLDVPLIDETQDDESFVLPVLIRFQGYPEVDDQGDSDVRVSRAMLEDLVLVSYAKLNNGNILYRFPSLQRTASSLKVGKKEYVGKKWAEWINGVEKYFEEKKWKFSKRCCLFCSEIGASEKAMVIGLGALNLFGVIVLGSMLKDVSIAPQGLVSFVSQIFPLLQVCLYLLSYIHLTWFQHLHSFRELLFALVKDTVREILLVVTSYQRQIGCFFQLASGRKREFVVDEVAEARIYCIGFAYVHDTLFGLCFILLNARDMSQQTTISPDRIVYTTEKDFVDQDYEGRDWDERFRELERSD</sequence>
<dbReference type="PANTHER" id="PTHR47380:SF4">
    <property type="entry name" value="OS02G0533000 PROTEIN"/>
    <property type="match status" value="1"/>
</dbReference>
<keyword evidence="1" id="KW-0472">Membrane</keyword>
<dbReference type="PANTHER" id="PTHR47380">
    <property type="entry name" value="OS02G0533000 PROTEIN"/>
    <property type="match status" value="1"/>
</dbReference>
<keyword evidence="1" id="KW-1133">Transmembrane helix</keyword>
<protein>
    <recommendedName>
        <fullName evidence="4">Iron-sulfur cluster biosynthesis family protein</fullName>
    </recommendedName>
</protein>
<dbReference type="GO" id="GO:0009941">
    <property type="term" value="C:chloroplast envelope"/>
    <property type="evidence" value="ECO:0007669"/>
    <property type="project" value="TreeGrafter"/>
</dbReference>
<comment type="caution">
    <text evidence="2">The sequence shown here is derived from an EMBL/GenBank/DDBJ whole genome shotgun (WGS) entry which is preliminary data.</text>
</comment>
<evidence type="ECO:0000313" key="3">
    <source>
        <dbReference type="Proteomes" id="UP000734854"/>
    </source>
</evidence>
<dbReference type="InterPro" id="IPR044200">
    <property type="entry name" value="At5g03900-like"/>
</dbReference>
<keyword evidence="3" id="KW-1185">Reference proteome</keyword>
<feature type="transmembrane region" description="Helical" evidence="1">
    <location>
        <begin position="453"/>
        <end position="476"/>
    </location>
</feature>
<reference evidence="2 3" key="1">
    <citation type="submission" date="2020-08" db="EMBL/GenBank/DDBJ databases">
        <title>Plant Genome Project.</title>
        <authorList>
            <person name="Zhang R.-G."/>
        </authorList>
    </citation>
    <scope>NUCLEOTIDE SEQUENCE [LARGE SCALE GENOMIC DNA]</scope>
    <source>
        <tissue evidence="2">Rhizome</tissue>
    </source>
</reference>
<dbReference type="AlphaFoldDB" id="A0A8J5F2G2"/>
<evidence type="ECO:0000313" key="2">
    <source>
        <dbReference type="EMBL" id="KAG6479931.1"/>
    </source>
</evidence>
<accession>A0A8J5F2G2</accession>
<keyword evidence="1" id="KW-0812">Transmembrane</keyword>
<feature type="transmembrane region" description="Helical" evidence="1">
    <location>
        <begin position="181"/>
        <end position="206"/>
    </location>
</feature>
<evidence type="ECO:0008006" key="4">
    <source>
        <dbReference type="Google" id="ProtNLM"/>
    </source>
</evidence>
<dbReference type="Proteomes" id="UP000734854">
    <property type="component" value="Unassembled WGS sequence"/>
</dbReference>
<organism evidence="2 3">
    <name type="scientific">Zingiber officinale</name>
    <name type="common">Ginger</name>
    <name type="synonym">Amomum zingiber</name>
    <dbReference type="NCBI Taxonomy" id="94328"/>
    <lineage>
        <taxon>Eukaryota</taxon>
        <taxon>Viridiplantae</taxon>
        <taxon>Streptophyta</taxon>
        <taxon>Embryophyta</taxon>
        <taxon>Tracheophyta</taxon>
        <taxon>Spermatophyta</taxon>
        <taxon>Magnoliopsida</taxon>
        <taxon>Liliopsida</taxon>
        <taxon>Zingiberales</taxon>
        <taxon>Zingiberaceae</taxon>
        <taxon>Zingiber</taxon>
    </lineage>
</organism>
<feature type="transmembrane region" description="Helical" evidence="1">
    <location>
        <begin position="423"/>
        <end position="441"/>
    </location>
</feature>
<gene>
    <name evidence="2" type="ORF">ZIOFF_063407</name>
</gene>
<feature type="transmembrane region" description="Helical" evidence="1">
    <location>
        <begin position="533"/>
        <end position="555"/>
    </location>
</feature>
<evidence type="ECO:0000256" key="1">
    <source>
        <dbReference type="SAM" id="Phobius"/>
    </source>
</evidence>
<name>A0A8J5F2G2_ZINOF</name>
<dbReference type="EMBL" id="JACMSC010000017">
    <property type="protein sequence ID" value="KAG6479931.1"/>
    <property type="molecule type" value="Genomic_DNA"/>
</dbReference>